<dbReference type="Proteomes" id="UP000789901">
    <property type="component" value="Unassembled WGS sequence"/>
</dbReference>
<comment type="caution">
    <text evidence="1">The sequence shown here is derived from an EMBL/GenBank/DDBJ whole genome shotgun (WGS) entry which is preliminary data.</text>
</comment>
<evidence type="ECO:0000313" key="2">
    <source>
        <dbReference type="Proteomes" id="UP000789901"/>
    </source>
</evidence>
<keyword evidence="2" id="KW-1185">Reference proteome</keyword>
<proteinExistence type="predicted"/>
<reference evidence="1 2" key="1">
    <citation type="submission" date="2021-06" db="EMBL/GenBank/DDBJ databases">
        <authorList>
            <person name="Kallberg Y."/>
            <person name="Tangrot J."/>
            <person name="Rosling A."/>
        </authorList>
    </citation>
    <scope>NUCLEOTIDE SEQUENCE [LARGE SCALE GENOMIC DNA]</scope>
    <source>
        <strain evidence="1 2">120-4 pot B 10/14</strain>
    </source>
</reference>
<accession>A0ABN7VLH8</accession>
<dbReference type="Gene3D" id="1.25.40.10">
    <property type="entry name" value="Tetratricopeptide repeat domain"/>
    <property type="match status" value="1"/>
</dbReference>
<protein>
    <submittedName>
        <fullName evidence="1">24832_t:CDS:1</fullName>
    </submittedName>
</protein>
<gene>
    <name evidence="1" type="ORF">GMARGA_LOCUS20076</name>
</gene>
<feature type="non-terminal residue" evidence="1">
    <location>
        <position position="1"/>
    </location>
</feature>
<sequence length="302" mass="34689">NDFGRCMADLNFAVVVSSAIERKDESERIDKVLKEVEESFKEVGDKLDDGFKQVGNKFDAAVVQHIDFMQMTKQGDAIKIDSSELSDPMTQNIRGKVFKITYKSLIEPELQISIPAIRQRLEELANKFPIPHDAPSLLKNEQLEFEVLKSGESLLEINDCSEIEEEVPEEVDVIPLKDCIDMHKKKEYKSAWESFKQNAELNDPVTKFWVGYYLCFGHHGEKDLITSRKYFKEVADENNYSEAQCKYVVLLIVDLSKETDETAKDIYMNGKLKVKRDVIRGLNCLRLAASVRNERAILRLKI</sequence>
<name>A0ABN7VLH8_GIGMA</name>
<evidence type="ECO:0000313" key="1">
    <source>
        <dbReference type="EMBL" id="CAG8783591.1"/>
    </source>
</evidence>
<dbReference type="EMBL" id="CAJVQB010017289">
    <property type="protein sequence ID" value="CAG8783591.1"/>
    <property type="molecule type" value="Genomic_DNA"/>
</dbReference>
<organism evidence="1 2">
    <name type="scientific">Gigaspora margarita</name>
    <dbReference type="NCBI Taxonomy" id="4874"/>
    <lineage>
        <taxon>Eukaryota</taxon>
        <taxon>Fungi</taxon>
        <taxon>Fungi incertae sedis</taxon>
        <taxon>Mucoromycota</taxon>
        <taxon>Glomeromycotina</taxon>
        <taxon>Glomeromycetes</taxon>
        <taxon>Diversisporales</taxon>
        <taxon>Gigasporaceae</taxon>
        <taxon>Gigaspora</taxon>
    </lineage>
</organism>
<dbReference type="InterPro" id="IPR011990">
    <property type="entry name" value="TPR-like_helical_dom_sf"/>
</dbReference>
<dbReference type="SUPFAM" id="SSF81901">
    <property type="entry name" value="HCP-like"/>
    <property type="match status" value="1"/>
</dbReference>